<keyword evidence="5" id="KW-1185">Reference proteome</keyword>
<feature type="domain" description="Transposase IS66 central" evidence="2">
    <location>
        <begin position="159"/>
        <end position="434"/>
    </location>
</feature>
<dbReference type="PANTHER" id="PTHR33678">
    <property type="entry name" value="BLL1576 PROTEIN"/>
    <property type="match status" value="1"/>
</dbReference>
<feature type="compositionally biased region" description="Basic and acidic residues" evidence="1">
    <location>
        <begin position="63"/>
        <end position="76"/>
    </location>
</feature>
<dbReference type="Pfam" id="PF20042">
    <property type="entry name" value="DUF6444"/>
    <property type="match status" value="1"/>
</dbReference>
<accession>A0ABZ2VYV2</accession>
<gene>
    <name evidence="4" type="ORF">NLK58_14930</name>
</gene>
<dbReference type="Pfam" id="PF03050">
    <property type="entry name" value="DDE_Tnp_IS66"/>
    <property type="match status" value="1"/>
</dbReference>
<sequence>MKISNIDVDAALANVRQQLKDDSAVSPSLRAAIELLMVLIQILLGRVSANSSNSSKPPSQDPNRPKESRSKGERKPGGQPGRIGKTLQPVEEPDAIRTVKVDRRTLPQGNQFRVVGYEKRQVFDLDISRFVTEYQAEILENEQGQRIVAPFPAGVDRPVQYGPRLKAHAVYLSQYQLLPYERIREYFEDQVGLALSAGSLFNFNQEAFDKAEGFEHWVKDRLAESELIHADETGINIGGQRHWLHCASNDGLTWLAPHAQRGHEAMEEIGILPRFHGVLCHDHWKPYYRYECGHALCNAHHLRELQRAWEQDKQAWAQRMQTLLRTMNDAVKNAGGSLPPDKAEGWRKAYRQCLKKAEEECPPPDESQRQGKRGRLKRTRARNLLERLRDYETDVLRFLDDPTVPFTNNQGERDIRMLKVQQKISGCFRSFEGALIFCRVRSLLSTARKQNLGASEVLTQLFTGREPAFMSAPERG</sequence>
<evidence type="ECO:0000259" key="2">
    <source>
        <dbReference type="Pfam" id="PF03050"/>
    </source>
</evidence>
<protein>
    <submittedName>
        <fullName evidence="4">IS66 family transposase</fullName>
    </submittedName>
</protein>
<feature type="region of interest" description="Disordered" evidence="1">
    <location>
        <begin position="358"/>
        <end position="378"/>
    </location>
</feature>
<dbReference type="InterPro" id="IPR045618">
    <property type="entry name" value="DUF6444"/>
</dbReference>
<dbReference type="EMBL" id="CP101118">
    <property type="protein sequence ID" value="WZF87627.1"/>
    <property type="molecule type" value="Genomic_DNA"/>
</dbReference>
<dbReference type="InterPro" id="IPR052344">
    <property type="entry name" value="Transposase-related"/>
</dbReference>
<dbReference type="Proteomes" id="UP001475781">
    <property type="component" value="Chromosome"/>
</dbReference>
<proteinExistence type="predicted"/>
<dbReference type="NCBIfam" id="NF033517">
    <property type="entry name" value="transpos_IS66"/>
    <property type="match status" value="1"/>
</dbReference>
<evidence type="ECO:0000313" key="4">
    <source>
        <dbReference type="EMBL" id="WZF87627.1"/>
    </source>
</evidence>
<feature type="region of interest" description="Disordered" evidence="1">
    <location>
        <begin position="49"/>
        <end position="90"/>
    </location>
</feature>
<organism evidence="4 5">
    <name type="scientific">Marinobacter metalliresistant</name>
    <dbReference type="NCBI Taxonomy" id="2961995"/>
    <lineage>
        <taxon>Bacteria</taxon>
        <taxon>Pseudomonadati</taxon>
        <taxon>Pseudomonadota</taxon>
        <taxon>Gammaproteobacteria</taxon>
        <taxon>Pseudomonadales</taxon>
        <taxon>Marinobacteraceae</taxon>
        <taxon>Marinobacter</taxon>
    </lineage>
</organism>
<feature type="domain" description="DUF6444" evidence="3">
    <location>
        <begin position="19"/>
        <end position="85"/>
    </location>
</feature>
<reference evidence="4 5" key="1">
    <citation type="submission" date="2022-07" db="EMBL/GenBank/DDBJ databases">
        <title>A copper resistant bacterium isolated from sediment samples of deep sea hydrothermal areas.</title>
        <authorList>
            <person name="Zeng X."/>
        </authorList>
    </citation>
    <scope>NUCLEOTIDE SEQUENCE [LARGE SCALE GENOMIC DNA]</scope>
    <source>
        <strain evidence="5">CuT 6</strain>
    </source>
</reference>
<evidence type="ECO:0000259" key="3">
    <source>
        <dbReference type="Pfam" id="PF20042"/>
    </source>
</evidence>
<feature type="compositionally biased region" description="Low complexity" evidence="1">
    <location>
        <begin position="49"/>
        <end position="62"/>
    </location>
</feature>
<dbReference type="InterPro" id="IPR004291">
    <property type="entry name" value="Transposase_IS66_central"/>
</dbReference>
<dbReference type="RefSeq" id="WP_341581198.1">
    <property type="nucleotide sequence ID" value="NZ_CP101118.1"/>
</dbReference>
<evidence type="ECO:0000313" key="5">
    <source>
        <dbReference type="Proteomes" id="UP001475781"/>
    </source>
</evidence>
<evidence type="ECO:0000256" key="1">
    <source>
        <dbReference type="SAM" id="MobiDB-lite"/>
    </source>
</evidence>
<dbReference type="PANTHER" id="PTHR33678:SF1">
    <property type="entry name" value="BLL1576 PROTEIN"/>
    <property type="match status" value="1"/>
</dbReference>
<name>A0ABZ2VYV2_9GAMM</name>